<evidence type="ECO:0000313" key="2">
    <source>
        <dbReference type="EMBL" id="KAF5330332.1"/>
    </source>
</evidence>
<sequence>MPGQLSSGKDGAWLSVDSDNAQYRQVTPLERLSQDKLYKALHSTRRRNEMDRKIEEAQACFALPVPHLQHFVPIAYSSLYGALDPKYCDQPTDIPADASYQQATEGQPNVVSFHQELAGRYMERTECLYENITATDRTISMWTAPNREFPPVLDEEMILSTGCNVEVTDNDNDDASVIAEINMLRESGQYQMNYGSNPESYNTHAAYAQEQTRFPPPVHALSSIADVMPHMDLDPSPGSSSTRDFSTPRRLWGQEKQNEPFPSSFYTQGQQPDINNATEVTQDWLTANFISVDSDSLTRQFSVSDTRFGTCQQNPNTVAVIPPAEAVGIQYDKYSDSSESDIHEIDSQSWTRDSPPDIYSDVWVAQAEPVTTATDHEETSGYDSSDSVGSDEMEDILDIFISLVQRLKRKRATRKVCAASICQST</sequence>
<organism evidence="2 3">
    <name type="scientific">Psilocybe cf. subviscida</name>
    <dbReference type="NCBI Taxonomy" id="2480587"/>
    <lineage>
        <taxon>Eukaryota</taxon>
        <taxon>Fungi</taxon>
        <taxon>Dikarya</taxon>
        <taxon>Basidiomycota</taxon>
        <taxon>Agaricomycotina</taxon>
        <taxon>Agaricomycetes</taxon>
        <taxon>Agaricomycetidae</taxon>
        <taxon>Agaricales</taxon>
        <taxon>Agaricineae</taxon>
        <taxon>Strophariaceae</taxon>
        <taxon>Psilocybe</taxon>
    </lineage>
</organism>
<name>A0A8H5BVH2_9AGAR</name>
<dbReference type="Proteomes" id="UP000567179">
    <property type="component" value="Unassembled WGS sequence"/>
</dbReference>
<feature type="region of interest" description="Disordered" evidence="1">
    <location>
        <begin position="370"/>
        <end position="389"/>
    </location>
</feature>
<reference evidence="2 3" key="1">
    <citation type="journal article" date="2020" name="ISME J.">
        <title>Uncovering the hidden diversity of litter-decomposition mechanisms in mushroom-forming fungi.</title>
        <authorList>
            <person name="Floudas D."/>
            <person name="Bentzer J."/>
            <person name="Ahren D."/>
            <person name="Johansson T."/>
            <person name="Persson P."/>
            <person name="Tunlid A."/>
        </authorList>
    </citation>
    <scope>NUCLEOTIDE SEQUENCE [LARGE SCALE GENOMIC DNA]</scope>
    <source>
        <strain evidence="2 3">CBS 101986</strain>
    </source>
</reference>
<evidence type="ECO:0000313" key="3">
    <source>
        <dbReference type="Proteomes" id="UP000567179"/>
    </source>
</evidence>
<accession>A0A8H5BVH2</accession>
<comment type="caution">
    <text evidence="2">The sequence shown here is derived from an EMBL/GenBank/DDBJ whole genome shotgun (WGS) entry which is preliminary data.</text>
</comment>
<proteinExistence type="predicted"/>
<evidence type="ECO:0000256" key="1">
    <source>
        <dbReference type="SAM" id="MobiDB-lite"/>
    </source>
</evidence>
<gene>
    <name evidence="2" type="ORF">D9619_005165</name>
</gene>
<protein>
    <submittedName>
        <fullName evidence="2">Uncharacterized protein</fullName>
    </submittedName>
</protein>
<keyword evidence="3" id="KW-1185">Reference proteome</keyword>
<dbReference type="AlphaFoldDB" id="A0A8H5BVH2"/>
<dbReference type="EMBL" id="JAACJJ010000001">
    <property type="protein sequence ID" value="KAF5330332.1"/>
    <property type="molecule type" value="Genomic_DNA"/>
</dbReference>